<organism evidence="1 2">
    <name type="scientific">Luteococcus japonicus</name>
    <dbReference type="NCBI Taxonomy" id="33984"/>
    <lineage>
        <taxon>Bacteria</taxon>
        <taxon>Bacillati</taxon>
        <taxon>Actinomycetota</taxon>
        <taxon>Actinomycetes</taxon>
        <taxon>Propionibacteriales</taxon>
        <taxon>Propionibacteriaceae</taxon>
        <taxon>Luteococcus</taxon>
    </lineage>
</organism>
<gene>
    <name evidence="1" type="ORF">EDD41_0478</name>
</gene>
<protein>
    <submittedName>
        <fullName evidence="1">Uncharacterized protein</fullName>
    </submittedName>
</protein>
<comment type="caution">
    <text evidence="1">The sequence shown here is derived from an EMBL/GenBank/DDBJ whole genome shotgun (WGS) entry which is preliminary data.</text>
</comment>
<evidence type="ECO:0000313" key="2">
    <source>
        <dbReference type="Proteomes" id="UP000275749"/>
    </source>
</evidence>
<dbReference type="EMBL" id="RKHG01000001">
    <property type="protein sequence ID" value="ROR53337.1"/>
    <property type="molecule type" value="Genomic_DNA"/>
</dbReference>
<dbReference type="AlphaFoldDB" id="A0A3N1ZSJ1"/>
<dbReference type="Proteomes" id="UP000275749">
    <property type="component" value="Unassembled WGS sequence"/>
</dbReference>
<accession>A0A3N1ZSJ1</accession>
<sequence length="59" mass="6181">MPEAEPTPGERRSETAVAMAAIREVVALIDAGELTATAAQRGFLLGAIAAQDNNPLLYK</sequence>
<proteinExistence type="predicted"/>
<evidence type="ECO:0000313" key="1">
    <source>
        <dbReference type="EMBL" id="ROR53337.1"/>
    </source>
</evidence>
<reference evidence="1 2" key="1">
    <citation type="submission" date="2018-11" db="EMBL/GenBank/DDBJ databases">
        <title>Sequencing the genomes of 1000 actinobacteria strains.</title>
        <authorList>
            <person name="Klenk H.-P."/>
        </authorList>
    </citation>
    <scope>NUCLEOTIDE SEQUENCE [LARGE SCALE GENOMIC DNA]</scope>
    <source>
        <strain evidence="1 2">DSM 10546</strain>
    </source>
</reference>
<name>A0A3N1ZSJ1_9ACTN</name>